<dbReference type="Proteomes" id="UP000012073">
    <property type="component" value="Unassembled WGS sequence"/>
</dbReference>
<gene>
    <name evidence="1" type="ORF">CHC_T00007444001</name>
</gene>
<dbReference type="EMBL" id="HG002251">
    <property type="protein sequence ID" value="CDF40809.1"/>
    <property type="molecule type" value="Genomic_DNA"/>
</dbReference>
<evidence type="ECO:0000313" key="1">
    <source>
        <dbReference type="EMBL" id="CDF40809.1"/>
    </source>
</evidence>
<name>R7QRN2_CHOCR</name>
<protein>
    <submittedName>
        <fullName evidence="1">Uncharacterized protein</fullName>
    </submittedName>
</protein>
<sequence length="93" mass="10530">MWIPRNTVRCRMISLAFLRNSPFVCQTRCQTTPHFPYIFHVCVRVSLPHSCLDTFPYLPILPVFSPTCSPKPPLISNNILSSVIVLPSSIAPF</sequence>
<dbReference type="RefSeq" id="XP_005711103.1">
    <property type="nucleotide sequence ID" value="XM_005711046.1"/>
</dbReference>
<keyword evidence="2" id="KW-1185">Reference proteome</keyword>
<proteinExistence type="predicted"/>
<dbReference type="GeneID" id="17318822"/>
<dbReference type="Gramene" id="CDF40809">
    <property type="protein sequence ID" value="CDF40809"/>
    <property type="gene ID" value="CHC_T00007444001"/>
</dbReference>
<dbReference type="AlphaFoldDB" id="R7QRN2"/>
<dbReference type="KEGG" id="ccp:CHC_T00007444001"/>
<evidence type="ECO:0000313" key="2">
    <source>
        <dbReference type="Proteomes" id="UP000012073"/>
    </source>
</evidence>
<organism evidence="1 2">
    <name type="scientific">Chondrus crispus</name>
    <name type="common">Carrageen Irish moss</name>
    <name type="synonym">Polymorpha crispa</name>
    <dbReference type="NCBI Taxonomy" id="2769"/>
    <lineage>
        <taxon>Eukaryota</taxon>
        <taxon>Rhodophyta</taxon>
        <taxon>Florideophyceae</taxon>
        <taxon>Rhodymeniophycidae</taxon>
        <taxon>Gigartinales</taxon>
        <taxon>Gigartinaceae</taxon>
        <taxon>Chondrus</taxon>
    </lineage>
</organism>
<accession>R7QRN2</accession>
<reference evidence="2" key="1">
    <citation type="journal article" date="2013" name="Proc. Natl. Acad. Sci. U.S.A.">
        <title>Genome structure and metabolic features in the red seaweed Chondrus crispus shed light on evolution of the Archaeplastida.</title>
        <authorList>
            <person name="Collen J."/>
            <person name="Porcel B."/>
            <person name="Carre W."/>
            <person name="Ball S.G."/>
            <person name="Chaparro C."/>
            <person name="Tonon T."/>
            <person name="Barbeyron T."/>
            <person name="Michel G."/>
            <person name="Noel B."/>
            <person name="Valentin K."/>
            <person name="Elias M."/>
            <person name="Artiguenave F."/>
            <person name="Arun A."/>
            <person name="Aury J.M."/>
            <person name="Barbosa-Neto J.F."/>
            <person name="Bothwell J.H."/>
            <person name="Bouget F.Y."/>
            <person name="Brillet L."/>
            <person name="Cabello-Hurtado F."/>
            <person name="Capella-Gutierrez S."/>
            <person name="Charrier B."/>
            <person name="Cladiere L."/>
            <person name="Cock J.M."/>
            <person name="Coelho S.M."/>
            <person name="Colleoni C."/>
            <person name="Czjzek M."/>
            <person name="Da Silva C."/>
            <person name="Delage L."/>
            <person name="Denoeud F."/>
            <person name="Deschamps P."/>
            <person name="Dittami S.M."/>
            <person name="Gabaldon T."/>
            <person name="Gachon C.M."/>
            <person name="Groisillier A."/>
            <person name="Herve C."/>
            <person name="Jabbari K."/>
            <person name="Katinka M."/>
            <person name="Kloareg B."/>
            <person name="Kowalczyk N."/>
            <person name="Labadie K."/>
            <person name="Leblanc C."/>
            <person name="Lopez P.J."/>
            <person name="McLachlan D.H."/>
            <person name="Meslet-Cladiere L."/>
            <person name="Moustafa A."/>
            <person name="Nehr Z."/>
            <person name="Nyvall Collen P."/>
            <person name="Panaud O."/>
            <person name="Partensky F."/>
            <person name="Poulain J."/>
            <person name="Rensing S.A."/>
            <person name="Rousvoal S."/>
            <person name="Samson G."/>
            <person name="Symeonidi A."/>
            <person name="Weissenbach J."/>
            <person name="Zambounis A."/>
            <person name="Wincker P."/>
            <person name="Boyen C."/>
        </authorList>
    </citation>
    <scope>NUCLEOTIDE SEQUENCE [LARGE SCALE GENOMIC DNA]</scope>
    <source>
        <strain evidence="2">cv. Stackhouse</strain>
    </source>
</reference>